<reference evidence="7" key="1">
    <citation type="journal article" date="2021" name="Proc. Natl. Acad. Sci. U.S.A.">
        <title>Global biogeography of chemosynthetic symbionts reveals both localized and globally distributed symbiont groups. .</title>
        <authorList>
            <person name="Osvatic J.T."/>
            <person name="Wilkins L.G.E."/>
            <person name="Leibrecht L."/>
            <person name="Leray M."/>
            <person name="Zauner S."/>
            <person name="Polzin J."/>
            <person name="Camacho Y."/>
            <person name="Gros O."/>
            <person name="van Gils J.A."/>
            <person name="Eisen J.A."/>
            <person name="Petersen J.M."/>
            <person name="Yuen B."/>
        </authorList>
    </citation>
    <scope>NUCLEOTIDE SEQUENCE</scope>
    <source>
        <strain evidence="7">MAGclacostrist055</strain>
    </source>
</reference>
<keyword evidence="3" id="KW-0472">Membrane</keyword>
<dbReference type="InterPro" id="IPR032831">
    <property type="entry name" value="LptM_cons"/>
</dbReference>
<evidence type="ECO:0000313" key="8">
    <source>
        <dbReference type="Proteomes" id="UP000886674"/>
    </source>
</evidence>
<protein>
    <submittedName>
        <fullName evidence="7">Lipoprotein</fullName>
    </submittedName>
</protein>
<accession>A0A9E4TU83</accession>
<keyword evidence="2" id="KW-0732">Signal</keyword>
<evidence type="ECO:0000256" key="3">
    <source>
        <dbReference type="ARBA" id="ARBA00023136"/>
    </source>
</evidence>
<dbReference type="NCBIfam" id="NF047847">
    <property type="entry name" value="SS_mature_LptM"/>
    <property type="match status" value="1"/>
</dbReference>
<evidence type="ECO:0000313" key="7">
    <source>
        <dbReference type="EMBL" id="MCG7978778.1"/>
    </source>
</evidence>
<sequence>MPIQLQLKILLLALLLIITACGQKGPLFMPDQEQHDKTAEAPGS</sequence>
<dbReference type="Pfam" id="PF13627">
    <property type="entry name" value="LptM_cons"/>
    <property type="match status" value="1"/>
</dbReference>
<comment type="subcellular location">
    <subcellularLocation>
        <location evidence="1">Cell outer membrane</location>
        <topology evidence="1">Lipid-anchor</topology>
    </subcellularLocation>
</comment>
<dbReference type="Proteomes" id="UP000886674">
    <property type="component" value="Unassembled WGS sequence"/>
</dbReference>
<evidence type="ECO:0000256" key="5">
    <source>
        <dbReference type="ARBA" id="ARBA00023237"/>
    </source>
</evidence>
<keyword evidence="6 7" id="KW-0449">Lipoprotein</keyword>
<proteinExistence type="predicted"/>
<gene>
    <name evidence="7" type="ORF">JAY77_11665</name>
</gene>
<keyword evidence="4" id="KW-0564">Palmitate</keyword>
<dbReference type="AlphaFoldDB" id="A0A9E4TU83"/>
<dbReference type="GO" id="GO:0009279">
    <property type="term" value="C:cell outer membrane"/>
    <property type="evidence" value="ECO:0007669"/>
    <property type="project" value="UniProtKB-SubCell"/>
</dbReference>
<evidence type="ECO:0000256" key="4">
    <source>
        <dbReference type="ARBA" id="ARBA00023139"/>
    </source>
</evidence>
<keyword evidence="5" id="KW-0998">Cell outer membrane</keyword>
<evidence type="ECO:0000256" key="1">
    <source>
        <dbReference type="ARBA" id="ARBA00004459"/>
    </source>
</evidence>
<dbReference type="EMBL" id="JAEPCR010000048">
    <property type="protein sequence ID" value="MCG7978778.1"/>
    <property type="molecule type" value="Genomic_DNA"/>
</dbReference>
<comment type="caution">
    <text evidence="7">The sequence shown here is derived from an EMBL/GenBank/DDBJ whole genome shotgun (WGS) entry which is preliminary data.</text>
</comment>
<organism evidence="7 8">
    <name type="scientific">Candidatus Thiodiazotropha taylori</name>
    <dbReference type="NCBI Taxonomy" id="2792791"/>
    <lineage>
        <taxon>Bacteria</taxon>
        <taxon>Pseudomonadati</taxon>
        <taxon>Pseudomonadota</taxon>
        <taxon>Gammaproteobacteria</taxon>
        <taxon>Chromatiales</taxon>
        <taxon>Sedimenticolaceae</taxon>
        <taxon>Candidatus Thiodiazotropha</taxon>
    </lineage>
</organism>
<evidence type="ECO:0000256" key="6">
    <source>
        <dbReference type="ARBA" id="ARBA00023288"/>
    </source>
</evidence>
<evidence type="ECO:0000256" key="2">
    <source>
        <dbReference type="ARBA" id="ARBA00022729"/>
    </source>
</evidence>
<name>A0A9E4TU83_9GAMM</name>